<keyword evidence="3" id="KW-0597">Phosphoprotein</keyword>
<evidence type="ECO:0000256" key="2">
    <source>
        <dbReference type="ARBA" id="ARBA00012438"/>
    </source>
</evidence>
<keyword evidence="8" id="KW-1185">Reference proteome</keyword>
<feature type="coiled-coil region" evidence="4">
    <location>
        <begin position="663"/>
        <end position="690"/>
    </location>
</feature>
<dbReference type="InterPro" id="IPR003594">
    <property type="entry name" value="HATPase_dom"/>
</dbReference>
<dbReference type="InterPro" id="IPR029016">
    <property type="entry name" value="GAF-like_dom_sf"/>
</dbReference>
<dbReference type="SUPFAM" id="SSF48452">
    <property type="entry name" value="TPR-like"/>
    <property type="match status" value="2"/>
</dbReference>
<dbReference type="SMART" id="SM00065">
    <property type="entry name" value="GAF"/>
    <property type="match status" value="1"/>
</dbReference>
<dbReference type="CDD" id="cd00082">
    <property type="entry name" value="HisKA"/>
    <property type="match status" value="1"/>
</dbReference>
<dbReference type="InterPro" id="IPR036890">
    <property type="entry name" value="HATPase_C_sf"/>
</dbReference>
<dbReference type="Pfam" id="PF13185">
    <property type="entry name" value="GAF_2"/>
    <property type="match status" value="1"/>
</dbReference>
<dbReference type="PANTHER" id="PTHR43065">
    <property type="entry name" value="SENSOR HISTIDINE KINASE"/>
    <property type="match status" value="1"/>
</dbReference>
<keyword evidence="4" id="KW-0175">Coiled coil</keyword>
<dbReference type="SUPFAM" id="SSF47384">
    <property type="entry name" value="Homodimeric domain of signal transducing histidine kinase"/>
    <property type="match status" value="1"/>
</dbReference>
<proteinExistence type="predicted"/>
<dbReference type="InterPro" id="IPR003018">
    <property type="entry name" value="GAF"/>
</dbReference>
<dbReference type="PROSITE" id="PS50109">
    <property type="entry name" value="HIS_KIN"/>
    <property type="match status" value="1"/>
</dbReference>
<dbReference type="InterPro" id="IPR004358">
    <property type="entry name" value="Sig_transdc_His_kin-like_C"/>
</dbReference>
<evidence type="ECO:0000259" key="6">
    <source>
        <dbReference type="PROSITE" id="PS50109"/>
    </source>
</evidence>
<evidence type="ECO:0000256" key="4">
    <source>
        <dbReference type="SAM" id="Coils"/>
    </source>
</evidence>
<evidence type="ECO:0000313" key="8">
    <source>
        <dbReference type="Proteomes" id="UP000501891"/>
    </source>
</evidence>
<evidence type="ECO:0000256" key="1">
    <source>
        <dbReference type="ARBA" id="ARBA00000085"/>
    </source>
</evidence>
<evidence type="ECO:0000256" key="3">
    <source>
        <dbReference type="ARBA" id="ARBA00022553"/>
    </source>
</evidence>
<dbReference type="Gene3D" id="1.10.287.130">
    <property type="match status" value="1"/>
</dbReference>
<dbReference type="InterPro" id="IPR036097">
    <property type="entry name" value="HisK_dim/P_sf"/>
</dbReference>
<dbReference type="PRINTS" id="PR00344">
    <property type="entry name" value="BCTRLSENSOR"/>
</dbReference>
<reference evidence="7" key="1">
    <citation type="submission" date="2020-04" db="EMBL/GenBank/DDBJ databases">
        <title>A desert anoxygenic phototrophic bacterium fixes CO2 using RubisCO under aerobic conditions.</title>
        <authorList>
            <person name="Tang K."/>
        </authorList>
    </citation>
    <scope>NUCLEOTIDE SEQUENCE [LARGE SCALE GENOMIC DNA]</scope>
    <source>
        <strain evidence="7">MIMtkB3</strain>
    </source>
</reference>
<dbReference type="Gene3D" id="3.30.565.10">
    <property type="entry name" value="Histidine kinase-like ATPase, C-terminal domain"/>
    <property type="match status" value="1"/>
</dbReference>
<dbReference type="InterPro" id="IPR003661">
    <property type="entry name" value="HisK_dim/P_dom"/>
</dbReference>
<dbReference type="Gene3D" id="1.25.40.10">
    <property type="entry name" value="Tetratricopeptide repeat domain"/>
    <property type="match status" value="2"/>
</dbReference>
<dbReference type="Pfam" id="PF02518">
    <property type="entry name" value="HATPase_c"/>
    <property type="match status" value="1"/>
</dbReference>
<feature type="domain" description="Histidine kinase" evidence="6">
    <location>
        <begin position="699"/>
        <end position="931"/>
    </location>
</feature>
<dbReference type="AlphaFoldDB" id="A0A858RA80"/>
<gene>
    <name evidence="7" type="ORF">HHL28_13915</name>
</gene>
<dbReference type="SUPFAM" id="SSF55874">
    <property type="entry name" value="ATPase domain of HSP90 chaperone/DNA topoisomerase II/histidine kinase"/>
    <property type="match status" value="1"/>
</dbReference>
<dbReference type="EMBL" id="CP051775">
    <property type="protein sequence ID" value="QJE74043.1"/>
    <property type="molecule type" value="Genomic_DNA"/>
</dbReference>
<dbReference type="InterPro" id="IPR011990">
    <property type="entry name" value="TPR-like_helical_dom_sf"/>
</dbReference>
<dbReference type="Gene3D" id="3.30.450.40">
    <property type="match status" value="1"/>
</dbReference>
<organism evidence="7 8">
    <name type="scientific">Aerophototrophica crusticola</name>
    <dbReference type="NCBI Taxonomy" id="1709002"/>
    <lineage>
        <taxon>Bacteria</taxon>
        <taxon>Pseudomonadati</taxon>
        <taxon>Pseudomonadota</taxon>
        <taxon>Alphaproteobacteria</taxon>
        <taxon>Rhodospirillales</taxon>
        <taxon>Rhodospirillaceae</taxon>
        <taxon>Aerophototrophica</taxon>
    </lineage>
</organism>
<feature type="region of interest" description="Disordered" evidence="5">
    <location>
        <begin position="1"/>
        <end position="23"/>
    </location>
</feature>
<name>A0A858RA80_9PROT</name>
<dbReference type="EC" id="2.7.13.3" evidence="2"/>
<protein>
    <recommendedName>
        <fullName evidence="2">histidine kinase</fullName>
        <ecNumber evidence="2">2.7.13.3</ecNumber>
    </recommendedName>
</protein>
<dbReference type="Proteomes" id="UP000501891">
    <property type="component" value="Chromosome"/>
</dbReference>
<dbReference type="SMART" id="SM00387">
    <property type="entry name" value="HATPase_c"/>
    <property type="match status" value="1"/>
</dbReference>
<comment type="catalytic activity">
    <reaction evidence="1">
        <text>ATP + protein L-histidine = ADP + protein N-phospho-L-histidine.</text>
        <dbReference type="EC" id="2.7.13.3"/>
    </reaction>
</comment>
<evidence type="ECO:0000256" key="5">
    <source>
        <dbReference type="SAM" id="MobiDB-lite"/>
    </source>
</evidence>
<accession>A0A858RA80</accession>
<dbReference type="SUPFAM" id="SSF55781">
    <property type="entry name" value="GAF domain-like"/>
    <property type="match status" value="1"/>
</dbReference>
<sequence length="947" mass="100936">MSSNQGPQAEASAPPDRAGVEPPELLADLAWSLRDRDPPRADRVAQDLLARLGQRDDTGAASMRARAELVRAWAAMNAGHPAAAHLALDRARAGFTQLQDTKGLADTDLAAADLGLLEGDTAERVARLSAAEQAYQALGEVAAWSEVVSRRTAILLYQGKAAAARELAESALAAARRVADAPAEAAALYALALIALDRGTHALALELFDQALALARAESLRVLEGFCLANRAVCRSRMRDQLGYLAGLNQALAVWRGIGRTQQVGFVLNSQAFHYIRAGRLDRAEAALAEAWDLLSAGPRNRVVSTNRRYAGDLALRQGRVEDASACYAEGWRIAERLRQADLAVNCRRGQGQALSRLGRGAEALALMGEALALARETGNRVEGIIETLRAMAECHLAHGLPAADGTPAPLAAKALLEEALAVAEEVEGYTPPAEMRELLASILMAEGDHRAAAAQLAAALAAVRVGEDTERQERMAQAQADAELERARAMADVERRRAEEAASEARTLAMLGGIGQEVTASLELERVFETLHGRLGGLLDAPIVGIALLREADRRLDMPFLVAEGRRLHPVSHPLDSPSSLAARCLREGGDLLLAEEGEIAAAPLLPGLTRRPRTVAWQPLSVQGRMLGALTCQSFAPNAYGPRELDIIRTLSSYGAIALANAAAYEALDKALSELRETQARLVQQEKMAALGQLVAGVAHEVNTPVGIALSAATNLRDAIDRADADFRAGKLKRSALEELFADGREGTVLIERNAKRASQLISSFKEVAVDQTSDQRRQVQLGRYLEEVVTSLTPRLRRSGHAVRVEAPADLAVDSYPGALAQIVTNLVVNAVDHGFAPGEKGGILIEAAAQGAEMIRLTVTDTGRGVAPDIRARIFDPFFTTRRSQGNTGLGLHLVYNLATRRLGGGIAVESPAEGGTRFVVTFPRVAPQPQQGEGTEGLLTEP</sequence>
<dbReference type="KEGG" id="acru:HHL28_13915"/>
<dbReference type="GO" id="GO:0000155">
    <property type="term" value="F:phosphorelay sensor kinase activity"/>
    <property type="evidence" value="ECO:0007669"/>
    <property type="project" value="InterPro"/>
</dbReference>
<dbReference type="InterPro" id="IPR005467">
    <property type="entry name" value="His_kinase_dom"/>
</dbReference>
<evidence type="ECO:0000313" key="7">
    <source>
        <dbReference type="EMBL" id="QJE74043.1"/>
    </source>
</evidence>